<dbReference type="RefSeq" id="WP_111946534.1">
    <property type="nucleotide sequence ID" value="NZ_CATNXG010000010.1"/>
</dbReference>
<protein>
    <submittedName>
        <fullName evidence="1">Uncharacterized protein</fullName>
    </submittedName>
</protein>
<reference evidence="1 3" key="1">
    <citation type="submission" date="2018-06" db="EMBL/GenBank/DDBJ databases">
        <authorList>
            <consortium name="Pathogen Informatics"/>
            <person name="Doyle S."/>
        </authorList>
    </citation>
    <scope>NUCLEOTIDE SEQUENCE [LARGE SCALE GENOMIC DNA]</scope>
    <source>
        <strain evidence="1 3">NCTC8081</strain>
    </source>
</reference>
<evidence type="ECO:0000313" key="2">
    <source>
        <dbReference type="EMBL" id="SQC85460.1"/>
    </source>
</evidence>
<gene>
    <name evidence="1" type="ORF">NCTC8081_03174</name>
    <name evidence="2" type="ORF">NCTC8081_03253</name>
</gene>
<evidence type="ECO:0000313" key="1">
    <source>
        <dbReference type="EMBL" id="SQC85381.1"/>
    </source>
</evidence>
<name>A0A2X3INH3_CLOPF</name>
<dbReference type="EMBL" id="UAWO01000006">
    <property type="protein sequence ID" value="SQC85381.1"/>
    <property type="molecule type" value="Genomic_DNA"/>
</dbReference>
<proteinExistence type="predicted"/>
<sequence>MKSKKEILRKTYESPDEYVLEALEADEEEIFMGLFKSIPKEFKNEFNRFIEISTFISDSRIKLAYRNGVEDGLQKAKSLLLESLKEYEF</sequence>
<organism evidence="1 3">
    <name type="scientific">Clostridium perfringens</name>
    <dbReference type="NCBI Taxonomy" id="1502"/>
    <lineage>
        <taxon>Bacteria</taxon>
        <taxon>Bacillati</taxon>
        <taxon>Bacillota</taxon>
        <taxon>Clostridia</taxon>
        <taxon>Eubacteriales</taxon>
        <taxon>Clostridiaceae</taxon>
        <taxon>Clostridium</taxon>
    </lineage>
</organism>
<accession>A0A2X3INH3</accession>
<dbReference type="Proteomes" id="UP000250234">
    <property type="component" value="Unassembled WGS sequence"/>
</dbReference>
<dbReference type="EMBL" id="UAWO01000006">
    <property type="protein sequence ID" value="SQC85460.1"/>
    <property type="molecule type" value="Genomic_DNA"/>
</dbReference>
<dbReference type="AlphaFoldDB" id="A0A2X3INH3"/>
<evidence type="ECO:0000313" key="3">
    <source>
        <dbReference type="Proteomes" id="UP000250234"/>
    </source>
</evidence>